<dbReference type="AlphaFoldDB" id="A0A9N9Q8K4"/>
<gene>
    <name evidence="2" type="ORF">HYALB_00008831</name>
</gene>
<keyword evidence="3" id="KW-1185">Reference proteome</keyword>
<dbReference type="Proteomes" id="UP000701801">
    <property type="component" value="Unassembled WGS sequence"/>
</dbReference>
<dbReference type="OrthoDB" id="10462165at2759"/>
<evidence type="ECO:0000313" key="2">
    <source>
        <dbReference type="EMBL" id="CAG8983970.1"/>
    </source>
</evidence>
<proteinExistence type="predicted"/>
<accession>A0A9N9Q8K4</accession>
<feature type="region of interest" description="Disordered" evidence="1">
    <location>
        <begin position="111"/>
        <end position="135"/>
    </location>
</feature>
<reference evidence="2" key="1">
    <citation type="submission" date="2021-07" db="EMBL/GenBank/DDBJ databases">
        <authorList>
            <person name="Durling M."/>
        </authorList>
    </citation>
    <scope>NUCLEOTIDE SEQUENCE</scope>
</reference>
<evidence type="ECO:0000256" key="1">
    <source>
        <dbReference type="SAM" id="MobiDB-lite"/>
    </source>
</evidence>
<protein>
    <submittedName>
        <fullName evidence="2">Uncharacterized protein</fullName>
    </submittedName>
</protein>
<sequence length="295" mass="32323">MDCLSHLQHCTHISTESLKTYLSQPSSTTSNHDCTTESQKSQKIFKGPCVNVGQTTTTAGVENHHLALQTCWTLMTLQEPKTFRCGVSDSTIGQPSRSQRHRSSNYQVRSLSSKTLTSKTQTTTCAQRESRGDTKVQSLLWSENEMESNQTTHATSHSASNPYLLEMHGDQPIVDSPIPQGILGAQSPDAGGEEGMMGGGIVAPPSMYGKPGSGSGTRSRKPAIEKETTLDAANERLEHLEIDGQTDVKVTTRTRGQYRQEAARREGNAPQKAPSQLISKLCWRERVTFSMTSRL</sequence>
<dbReference type="EMBL" id="CAJVRM010000745">
    <property type="protein sequence ID" value="CAG8983970.1"/>
    <property type="molecule type" value="Genomic_DNA"/>
</dbReference>
<feature type="region of interest" description="Disordered" evidence="1">
    <location>
        <begin position="251"/>
        <end position="275"/>
    </location>
</feature>
<evidence type="ECO:0000313" key="3">
    <source>
        <dbReference type="Proteomes" id="UP000701801"/>
    </source>
</evidence>
<feature type="compositionally biased region" description="Low complexity" evidence="1">
    <location>
        <begin position="111"/>
        <end position="124"/>
    </location>
</feature>
<organism evidence="2 3">
    <name type="scientific">Hymenoscyphus albidus</name>
    <dbReference type="NCBI Taxonomy" id="595503"/>
    <lineage>
        <taxon>Eukaryota</taxon>
        <taxon>Fungi</taxon>
        <taxon>Dikarya</taxon>
        <taxon>Ascomycota</taxon>
        <taxon>Pezizomycotina</taxon>
        <taxon>Leotiomycetes</taxon>
        <taxon>Helotiales</taxon>
        <taxon>Helotiaceae</taxon>
        <taxon>Hymenoscyphus</taxon>
    </lineage>
</organism>
<comment type="caution">
    <text evidence="2">The sequence shown here is derived from an EMBL/GenBank/DDBJ whole genome shotgun (WGS) entry which is preliminary data.</text>
</comment>
<name>A0A9N9Q8K4_9HELO</name>